<sequence length="866" mass="100933">MSFLYRLPLFHFDHEQDAVLDQQWNFILSAIKLSSIVFHRELEGKTVSELTHKQRVKLRKYLLRGRYRPTPFGRFAGVGLGSWAKEITLDFPVQASEITQGHADENSKPSEFPADPLHSNYKLIPGIQIKQKHYHALIFDHKSRSWKGCKLPVNPLFDALLKTMSTDSINFTKFQQLISPKQSGISGEEAKLLWNQVLSSGFLFPENPIKDPTSGVDTVVKNRLNLPETLREQLQLFTSSVGSLFSKEETRYIRDFKKFFTTQFDDRHILLNELMTHNGFLSGQFLQDDTVGKEDDIISAILSKHTQASIDLQQFFPAKDLDTDIHDVQLLFRLDTMGNPIIENIVCNRPFVYTGRFNRNPEIKTQTQRIKNRIFIDPEVMYAHVQLLESAPIQHICNVDNIFAYEITPFEAKEPSQLAFNELYIGIRDTRIQLIHKHTGRQVVPVILHPLNGEQITHPILRLLWETAHQCRFRFLPYQSSTLSQLPYCPQLNWGKICLQSRKWKLKKSNVPSLSALGQRLDQLQIPPQVLAGHTDRELLLNRYIPEDLKILWQELQRDKMLTLNDPAWYPSGLFHSDDGTAAFPQFVFQLSRPQPSHQPLSSFNPITHTRKNCICFTSTVNPTELPEALERLVYFMGEPQVHSRSPLWFYLLYGKNGATEIRLRVLDINEEDRKVLLLLFSEFFFQNELNWKTAPYFPETAKYGVKGLETSHQLFHLESLFLSDKSSGMLYLNYPAKYREDLLVQLWRNIFSQSPYLSSIFESLKSDVKRMPFESVKEYKSSFNPYKTMKTSEFNSFKYLEIITGHEHFHAEEDSSLSLVFNHLHMMVNRFFPLETLNFERRIKYRLYREIGREIYAHEQGVQAE</sequence>
<evidence type="ECO:0000259" key="1">
    <source>
        <dbReference type="Pfam" id="PF04738"/>
    </source>
</evidence>
<dbReference type="RefSeq" id="WP_111612604.1">
    <property type="nucleotide sequence ID" value="NZ_QLLK01000010.1"/>
</dbReference>
<dbReference type="Proteomes" id="UP000249610">
    <property type="component" value="Unassembled WGS sequence"/>
</dbReference>
<dbReference type="Pfam" id="PF14028">
    <property type="entry name" value="Lant_dehydr_C"/>
    <property type="match status" value="1"/>
</dbReference>
<feature type="domain" description="Lantibiotic dehydratase N-terminal" evidence="1">
    <location>
        <begin position="29"/>
        <end position="87"/>
    </location>
</feature>
<reference evidence="3 4" key="1">
    <citation type="submission" date="2018-06" db="EMBL/GenBank/DDBJ databases">
        <title>Genomic Encyclopedia of Archaeal and Bacterial Type Strains, Phase II (KMG-II): from individual species to whole genera.</title>
        <authorList>
            <person name="Goeker M."/>
        </authorList>
    </citation>
    <scope>NUCLEOTIDE SEQUENCE [LARGE SCALE GENOMIC DNA]</scope>
    <source>
        <strain evidence="3 4">DSM 23446</strain>
    </source>
</reference>
<dbReference type="InterPro" id="IPR023809">
    <property type="entry name" value="Thiopep_bacteriocin_synth_dom"/>
</dbReference>
<name>A0A327P6K1_9BACT</name>
<dbReference type="Pfam" id="PF04738">
    <property type="entry name" value="Lant_dehydr_N"/>
    <property type="match status" value="2"/>
</dbReference>
<feature type="domain" description="Lantibiotic dehydratase N-terminal" evidence="1">
    <location>
        <begin position="368"/>
        <end position="550"/>
    </location>
</feature>
<protein>
    <submittedName>
        <fullName evidence="3">Lantibiotic biosynthesis dehydratase-like protein</fullName>
    </submittedName>
</protein>
<evidence type="ECO:0000313" key="4">
    <source>
        <dbReference type="Proteomes" id="UP000249610"/>
    </source>
</evidence>
<dbReference type="OrthoDB" id="1273722at2"/>
<comment type="caution">
    <text evidence="3">The sequence shown here is derived from an EMBL/GenBank/DDBJ whole genome shotgun (WGS) entry which is preliminary data.</text>
</comment>
<dbReference type="EMBL" id="QLLK01000010">
    <property type="protein sequence ID" value="RAI86714.1"/>
    <property type="molecule type" value="Genomic_DNA"/>
</dbReference>
<dbReference type="AlphaFoldDB" id="A0A327P6K1"/>
<gene>
    <name evidence="3" type="ORF">LV83_03270</name>
</gene>
<keyword evidence="4" id="KW-1185">Reference proteome</keyword>
<proteinExistence type="predicted"/>
<organism evidence="3 4">
    <name type="scientific">Algoriphagus yeomjeoni</name>
    <dbReference type="NCBI Taxonomy" id="291403"/>
    <lineage>
        <taxon>Bacteria</taxon>
        <taxon>Pseudomonadati</taxon>
        <taxon>Bacteroidota</taxon>
        <taxon>Cytophagia</taxon>
        <taxon>Cytophagales</taxon>
        <taxon>Cyclobacteriaceae</taxon>
        <taxon>Algoriphagus</taxon>
    </lineage>
</organism>
<evidence type="ECO:0000259" key="2">
    <source>
        <dbReference type="Pfam" id="PF14028"/>
    </source>
</evidence>
<accession>A0A327P6K1</accession>
<dbReference type="InterPro" id="IPR006827">
    <property type="entry name" value="Lant_deHydtase_N"/>
</dbReference>
<evidence type="ECO:0000313" key="3">
    <source>
        <dbReference type="EMBL" id="RAI86714.1"/>
    </source>
</evidence>
<feature type="domain" description="Thiopeptide-type bacteriocin biosynthesis" evidence="2">
    <location>
        <begin position="649"/>
        <end position="848"/>
    </location>
</feature>